<dbReference type="Gene3D" id="3.40.50.12780">
    <property type="entry name" value="N-terminal domain of ligase-like"/>
    <property type="match status" value="1"/>
</dbReference>
<dbReference type="OMA" id="FHTAWQP"/>
<reference evidence="3" key="2">
    <citation type="submission" date="2025-09" db="UniProtKB">
        <authorList>
            <consortium name="Ensembl"/>
        </authorList>
    </citation>
    <scope>IDENTIFICATION</scope>
</reference>
<feature type="region of interest" description="Disordered" evidence="1">
    <location>
        <begin position="9"/>
        <end position="41"/>
    </location>
</feature>
<feature type="compositionally biased region" description="Pro residues" evidence="1">
    <location>
        <begin position="17"/>
        <end position="27"/>
    </location>
</feature>
<dbReference type="Proteomes" id="UP000694408">
    <property type="component" value="Unplaced"/>
</dbReference>
<feature type="domain" description="Acetyl-coenzyme A synthetase N-terminal" evidence="2">
    <location>
        <begin position="47"/>
        <end position="103"/>
    </location>
</feature>
<protein>
    <recommendedName>
        <fullName evidence="2">Acetyl-coenzyme A synthetase N-terminal domain-containing protein</fullName>
    </recommendedName>
</protein>
<accession>A0A8C5J4I5</accession>
<dbReference type="PANTHER" id="PTHR24095">
    <property type="entry name" value="ACETYL-COENZYME A SYNTHETASE"/>
    <property type="match status" value="1"/>
</dbReference>
<dbReference type="PANTHER" id="PTHR24095:SF110">
    <property type="entry name" value="ACETYL-COENZYME A SYNTHETASE 2-LIKE, MITOCHONDRIAL"/>
    <property type="match status" value="1"/>
</dbReference>
<evidence type="ECO:0000313" key="3">
    <source>
        <dbReference type="Ensembl" id="ENSJHYP00000013762.1"/>
    </source>
</evidence>
<keyword evidence="4" id="KW-1185">Reference proteome</keyword>
<dbReference type="Ensembl" id="ENSJHYT00000016632.1">
    <property type="protein sequence ID" value="ENSJHYP00000013762.1"/>
    <property type="gene ID" value="ENSJHYG00000010655.1"/>
</dbReference>
<sequence length="160" mass="17470">MALAAARARTLRALSRPRPPGRVPLPVPSRSRCSPAGAPGALPPGGYRAWRERAARDPAGFWADVARGWLRWDSPFHTAWQPGDTAGSARWFLGGRLNVSVNCLDQHVEKSPNRVALIWERDEPGTAVHLDTEPWLEGILSSPRFSFPSSVQFGATLGLL</sequence>
<dbReference type="GO" id="GO:0006085">
    <property type="term" value="P:acetyl-CoA biosynthetic process"/>
    <property type="evidence" value="ECO:0007669"/>
    <property type="project" value="TreeGrafter"/>
</dbReference>
<name>A0A8C5J4I5_JUNHY</name>
<organism evidence="3 4">
    <name type="scientific">Junco hyemalis</name>
    <name type="common">Dark-eyed junco</name>
    <dbReference type="NCBI Taxonomy" id="40217"/>
    <lineage>
        <taxon>Eukaryota</taxon>
        <taxon>Metazoa</taxon>
        <taxon>Chordata</taxon>
        <taxon>Craniata</taxon>
        <taxon>Vertebrata</taxon>
        <taxon>Euteleostomi</taxon>
        <taxon>Archelosauria</taxon>
        <taxon>Archosauria</taxon>
        <taxon>Dinosauria</taxon>
        <taxon>Saurischia</taxon>
        <taxon>Theropoda</taxon>
        <taxon>Coelurosauria</taxon>
        <taxon>Aves</taxon>
        <taxon>Neognathae</taxon>
        <taxon>Neoaves</taxon>
        <taxon>Telluraves</taxon>
        <taxon>Australaves</taxon>
        <taxon>Passeriformes</taxon>
        <taxon>Passerellidae</taxon>
        <taxon>Junco</taxon>
    </lineage>
</organism>
<dbReference type="Pfam" id="PF16177">
    <property type="entry name" value="ACAS_N"/>
    <property type="match status" value="1"/>
</dbReference>
<proteinExistence type="predicted"/>
<reference evidence="3" key="1">
    <citation type="submission" date="2025-08" db="UniProtKB">
        <authorList>
            <consortium name="Ensembl"/>
        </authorList>
    </citation>
    <scope>IDENTIFICATION</scope>
</reference>
<feature type="compositionally biased region" description="Low complexity" evidence="1">
    <location>
        <begin position="28"/>
        <end position="41"/>
    </location>
</feature>
<dbReference type="GO" id="GO:0005739">
    <property type="term" value="C:mitochondrion"/>
    <property type="evidence" value="ECO:0007669"/>
    <property type="project" value="TreeGrafter"/>
</dbReference>
<dbReference type="SUPFAM" id="SSF56801">
    <property type="entry name" value="Acetyl-CoA synthetase-like"/>
    <property type="match status" value="1"/>
</dbReference>
<evidence type="ECO:0000259" key="2">
    <source>
        <dbReference type="Pfam" id="PF16177"/>
    </source>
</evidence>
<dbReference type="InterPro" id="IPR032387">
    <property type="entry name" value="ACAS_N"/>
</dbReference>
<evidence type="ECO:0000313" key="4">
    <source>
        <dbReference type="Proteomes" id="UP000694408"/>
    </source>
</evidence>
<evidence type="ECO:0000256" key="1">
    <source>
        <dbReference type="SAM" id="MobiDB-lite"/>
    </source>
</evidence>
<dbReference type="InterPro" id="IPR042099">
    <property type="entry name" value="ANL_N_sf"/>
</dbReference>
<dbReference type="AlphaFoldDB" id="A0A8C5J4I5"/>
<dbReference type="GO" id="GO:0003987">
    <property type="term" value="F:acetate-CoA ligase activity"/>
    <property type="evidence" value="ECO:0007669"/>
    <property type="project" value="TreeGrafter"/>
</dbReference>